<keyword evidence="10 11" id="KW-0472">Membrane</keyword>
<comment type="similarity">
    <text evidence="3 11">Belongs to the peptidase S54 family.</text>
</comment>
<evidence type="ECO:0000256" key="5">
    <source>
        <dbReference type="ARBA" id="ARBA00022670"/>
    </source>
</evidence>
<gene>
    <name evidence="14" type="ORF">SMAR0320_LOCUS17305</name>
</gene>
<dbReference type="GO" id="GO:0004252">
    <property type="term" value="F:serine-type endopeptidase activity"/>
    <property type="evidence" value="ECO:0007669"/>
    <property type="project" value="InterPro"/>
</dbReference>
<reference evidence="14" key="1">
    <citation type="submission" date="2021-01" db="EMBL/GenBank/DDBJ databases">
        <authorList>
            <person name="Corre E."/>
            <person name="Pelletier E."/>
            <person name="Niang G."/>
            <person name="Scheremetjew M."/>
            <person name="Finn R."/>
            <person name="Kale V."/>
            <person name="Holt S."/>
            <person name="Cochrane G."/>
            <person name="Meng A."/>
            <person name="Brown T."/>
            <person name="Cohen L."/>
        </authorList>
    </citation>
    <scope>NUCLEOTIDE SEQUENCE</scope>
    <source>
        <strain evidence="14">SM1012Den-03</strain>
    </source>
</reference>
<evidence type="ECO:0000256" key="7">
    <source>
        <dbReference type="ARBA" id="ARBA00022801"/>
    </source>
</evidence>
<feature type="transmembrane region" description="Helical" evidence="11">
    <location>
        <begin position="247"/>
        <end position="266"/>
    </location>
</feature>
<dbReference type="Gene3D" id="1.20.1540.10">
    <property type="entry name" value="Rhomboid-like"/>
    <property type="match status" value="1"/>
</dbReference>
<evidence type="ECO:0000259" key="13">
    <source>
        <dbReference type="Pfam" id="PF01694"/>
    </source>
</evidence>
<dbReference type="EMBL" id="HBGZ01024389">
    <property type="protein sequence ID" value="CAD9619645.1"/>
    <property type="molecule type" value="Transcribed_RNA"/>
</dbReference>
<dbReference type="GO" id="GO:0006508">
    <property type="term" value="P:proteolysis"/>
    <property type="evidence" value="ECO:0007669"/>
    <property type="project" value="UniProtKB-KW"/>
</dbReference>
<feature type="transmembrane region" description="Helical" evidence="11">
    <location>
        <begin position="204"/>
        <end position="226"/>
    </location>
</feature>
<dbReference type="EC" id="3.4.21.105" evidence="4"/>
<evidence type="ECO:0000313" key="14">
    <source>
        <dbReference type="EMBL" id="CAD9619645.1"/>
    </source>
</evidence>
<keyword evidence="5 11" id="KW-0645">Protease</keyword>
<feature type="transmembrane region" description="Helical" evidence="11">
    <location>
        <begin position="85"/>
        <end position="105"/>
    </location>
</feature>
<sequence>MESPKQQSTSQTNYSSWNDTGPATKHSYAPPSTLSNSPSRSKRRAAEATEDYSLETDEERTHDQHEDIDDFDDEELATVHHKQRYAPLSTAFVIVQVIILPLMMWQCGVAPLEINPMIGPYPDALNYWGAKNAVLIIDDGELYRLITPIFLHAGLIHLAGNVLVQMDSGNRWEKEWGSLIWIIVYIGSAIGSSVLSVIAMPDQISVGSSGSIMGLFGAKFAEIIVLMCEKGTTVRELAAEQSRKEQACHVIFGIIIVMAMSFIPYVDWAAHLGGLVAGFAIGIVCFSFTMRNKFGTVFWLGVGVASCFVLYSTFIAIMFTTETDDEMRDVCAYYQQFFEGYECKCQLDEDWAANYNYAWLASYYNGQEGGGGADDGEG</sequence>
<dbReference type="PANTHER" id="PTHR22936">
    <property type="entry name" value="RHOMBOID-RELATED"/>
    <property type="match status" value="1"/>
</dbReference>
<proteinExistence type="inferred from homology"/>
<feature type="transmembrane region" description="Helical" evidence="11">
    <location>
        <begin position="145"/>
        <end position="164"/>
    </location>
</feature>
<evidence type="ECO:0000256" key="2">
    <source>
        <dbReference type="ARBA" id="ARBA00004141"/>
    </source>
</evidence>
<dbReference type="InterPro" id="IPR002610">
    <property type="entry name" value="Peptidase_S54_rhomboid-like"/>
</dbReference>
<keyword evidence="6 11" id="KW-0812">Transmembrane</keyword>
<feature type="domain" description="Peptidase S54 rhomboid" evidence="13">
    <location>
        <begin position="140"/>
        <end position="287"/>
    </location>
</feature>
<evidence type="ECO:0000256" key="1">
    <source>
        <dbReference type="ARBA" id="ARBA00000156"/>
    </source>
</evidence>
<feature type="transmembrane region" description="Helical" evidence="11">
    <location>
        <begin position="297"/>
        <end position="319"/>
    </location>
</feature>
<dbReference type="InterPro" id="IPR035952">
    <property type="entry name" value="Rhomboid-like_sf"/>
</dbReference>
<keyword evidence="8 11" id="KW-0720">Serine protease</keyword>
<dbReference type="InterPro" id="IPR022764">
    <property type="entry name" value="Peptidase_S54_rhomboid_dom"/>
</dbReference>
<organism evidence="14">
    <name type="scientific">Skeletonema marinoi</name>
    <dbReference type="NCBI Taxonomy" id="267567"/>
    <lineage>
        <taxon>Eukaryota</taxon>
        <taxon>Sar</taxon>
        <taxon>Stramenopiles</taxon>
        <taxon>Ochrophyta</taxon>
        <taxon>Bacillariophyta</taxon>
        <taxon>Coscinodiscophyceae</taxon>
        <taxon>Thalassiosirophycidae</taxon>
        <taxon>Thalassiosirales</taxon>
        <taxon>Skeletonemataceae</taxon>
        <taxon>Skeletonema</taxon>
        <taxon>Skeletonema marinoi-dohrnii complex</taxon>
    </lineage>
</organism>
<feature type="compositionally biased region" description="Polar residues" evidence="12">
    <location>
        <begin position="1"/>
        <end position="21"/>
    </location>
</feature>
<comment type="subcellular location">
    <subcellularLocation>
        <location evidence="2 11">Membrane</location>
        <topology evidence="2 11">Multi-pass membrane protein</topology>
    </subcellularLocation>
</comment>
<dbReference type="Pfam" id="PF01694">
    <property type="entry name" value="Rhomboid"/>
    <property type="match status" value="1"/>
</dbReference>
<feature type="transmembrane region" description="Helical" evidence="11">
    <location>
        <begin position="176"/>
        <end position="198"/>
    </location>
</feature>
<evidence type="ECO:0000256" key="9">
    <source>
        <dbReference type="ARBA" id="ARBA00022989"/>
    </source>
</evidence>
<evidence type="ECO:0000256" key="4">
    <source>
        <dbReference type="ARBA" id="ARBA00013039"/>
    </source>
</evidence>
<dbReference type="SUPFAM" id="SSF144091">
    <property type="entry name" value="Rhomboid-like"/>
    <property type="match status" value="1"/>
</dbReference>
<name>A0A7S2LY64_9STRA</name>
<evidence type="ECO:0000256" key="11">
    <source>
        <dbReference type="RuleBase" id="RU362115"/>
    </source>
</evidence>
<feature type="region of interest" description="Disordered" evidence="12">
    <location>
        <begin position="1"/>
        <end position="68"/>
    </location>
</feature>
<feature type="compositionally biased region" description="Polar residues" evidence="12">
    <location>
        <begin position="30"/>
        <end position="39"/>
    </location>
</feature>
<comment type="catalytic activity">
    <reaction evidence="1 11">
        <text>Cleaves type-1 transmembrane domains using a catalytic dyad composed of serine and histidine that are contributed by different transmembrane domains.</text>
        <dbReference type="EC" id="3.4.21.105"/>
    </reaction>
</comment>
<feature type="compositionally biased region" description="Acidic residues" evidence="12">
    <location>
        <begin position="48"/>
        <end position="58"/>
    </location>
</feature>
<evidence type="ECO:0000256" key="8">
    <source>
        <dbReference type="ARBA" id="ARBA00022825"/>
    </source>
</evidence>
<protein>
    <recommendedName>
        <fullName evidence="4">rhomboid protease</fullName>
        <ecNumber evidence="4">3.4.21.105</ecNumber>
    </recommendedName>
</protein>
<dbReference type="GO" id="GO:0016020">
    <property type="term" value="C:membrane"/>
    <property type="evidence" value="ECO:0007669"/>
    <property type="project" value="UniProtKB-SubCell"/>
</dbReference>
<dbReference type="PANTHER" id="PTHR22936:SF69">
    <property type="entry name" value="RHOMBOID-LIKE PROTEIN"/>
    <property type="match status" value="1"/>
</dbReference>
<accession>A0A7S2LY64</accession>
<feature type="transmembrane region" description="Helical" evidence="11">
    <location>
        <begin position="272"/>
        <end position="290"/>
    </location>
</feature>
<evidence type="ECO:0000256" key="12">
    <source>
        <dbReference type="SAM" id="MobiDB-lite"/>
    </source>
</evidence>
<evidence type="ECO:0000256" key="10">
    <source>
        <dbReference type="ARBA" id="ARBA00023136"/>
    </source>
</evidence>
<evidence type="ECO:0000256" key="6">
    <source>
        <dbReference type="ARBA" id="ARBA00022692"/>
    </source>
</evidence>
<keyword evidence="7 11" id="KW-0378">Hydrolase</keyword>
<keyword evidence="9 11" id="KW-1133">Transmembrane helix</keyword>
<comment type="function">
    <text evidence="11">Serine protease involved in intramembrane proteolysis.</text>
</comment>
<dbReference type="AlphaFoldDB" id="A0A7S2LY64"/>
<evidence type="ECO:0000256" key="3">
    <source>
        <dbReference type="ARBA" id="ARBA00009045"/>
    </source>
</evidence>